<evidence type="ECO:0000256" key="1">
    <source>
        <dbReference type="SAM" id="SignalP"/>
    </source>
</evidence>
<accession>N8X1E7</accession>
<evidence type="ECO:0008006" key="4">
    <source>
        <dbReference type="Google" id="ProtNLM"/>
    </source>
</evidence>
<dbReference type="EMBL" id="APPJ01000009">
    <property type="protein sequence ID" value="ENV18041.1"/>
    <property type="molecule type" value="Genomic_DNA"/>
</dbReference>
<dbReference type="AlphaFoldDB" id="N8X1E7"/>
<evidence type="ECO:0000313" key="2">
    <source>
        <dbReference type="EMBL" id="ENV18041.1"/>
    </source>
</evidence>
<dbReference type="PATRIC" id="fig|1217656.3.peg.1326"/>
<keyword evidence="1" id="KW-0732">Signal</keyword>
<keyword evidence="3" id="KW-1185">Reference proteome</keyword>
<organism evidence="2 3">
    <name type="scientific">Acinetobacter guillouiae NIPH 991</name>
    <dbReference type="NCBI Taxonomy" id="1217656"/>
    <lineage>
        <taxon>Bacteria</taxon>
        <taxon>Pseudomonadati</taxon>
        <taxon>Pseudomonadota</taxon>
        <taxon>Gammaproteobacteria</taxon>
        <taxon>Moraxellales</taxon>
        <taxon>Moraxellaceae</taxon>
        <taxon>Acinetobacter</taxon>
    </lineage>
</organism>
<dbReference type="Proteomes" id="UP000013148">
    <property type="component" value="Unassembled WGS sequence"/>
</dbReference>
<feature type="chain" id="PRO_5004135442" description="Rhombotarget A" evidence="1">
    <location>
        <begin position="21"/>
        <end position="191"/>
    </location>
</feature>
<comment type="caution">
    <text evidence="2">The sequence shown here is derived from an EMBL/GenBank/DDBJ whole genome shotgun (WGS) entry which is preliminary data.</text>
</comment>
<sequence length="191" mass="21531">MRKLIFLCIACYLTALHVYAEELQYISDGRIHYYCNDKKSNFYFSAEQQGSFLKDFKEYNIDVDSLLISKEDSEGNITRLGSKKSIHQCGAIKLVVESGFYNANTQGMLGLLDYPLMSISINGKRVFDKNPLNLCASSGSRAICPTDFSVQSIEIIKVSRDLYQVTLTKALPVNNGDSFKLKKEILKLKAK</sequence>
<protein>
    <recommendedName>
        <fullName evidence="4">Rhombotarget A</fullName>
    </recommendedName>
</protein>
<feature type="signal peptide" evidence="1">
    <location>
        <begin position="1"/>
        <end position="20"/>
    </location>
</feature>
<name>N8X1E7_ACIGI</name>
<evidence type="ECO:0000313" key="3">
    <source>
        <dbReference type="Proteomes" id="UP000013148"/>
    </source>
</evidence>
<proteinExistence type="predicted"/>
<reference evidence="2 3" key="1">
    <citation type="submission" date="2013-02" db="EMBL/GenBank/DDBJ databases">
        <title>The Genome Sequence of Acinetobacter guillouiae NIPH 991.</title>
        <authorList>
            <consortium name="The Broad Institute Genome Sequencing Platform"/>
            <consortium name="The Broad Institute Genome Sequencing Center for Infectious Disease"/>
            <person name="Cerqueira G."/>
            <person name="Feldgarden M."/>
            <person name="Courvalin P."/>
            <person name="Perichon B."/>
            <person name="Grillot-Courvalin C."/>
            <person name="Clermont D."/>
            <person name="Rocha E."/>
            <person name="Yoon E.-J."/>
            <person name="Nemec A."/>
            <person name="Walker B."/>
            <person name="Young S.K."/>
            <person name="Zeng Q."/>
            <person name="Gargeya S."/>
            <person name="Fitzgerald M."/>
            <person name="Haas B."/>
            <person name="Abouelleil A."/>
            <person name="Alvarado L."/>
            <person name="Arachchi H.M."/>
            <person name="Berlin A.M."/>
            <person name="Chapman S.B."/>
            <person name="Dewar J."/>
            <person name="Goldberg J."/>
            <person name="Griggs A."/>
            <person name="Gujja S."/>
            <person name="Hansen M."/>
            <person name="Howarth C."/>
            <person name="Imamovic A."/>
            <person name="Larimer J."/>
            <person name="McCowan C."/>
            <person name="Murphy C."/>
            <person name="Neiman D."/>
            <person name="Pearson M."/>
            <person name="Priest M."/>
            <person name="Roberts A."/>
            <person name="Saif S."/>
            <person name="Shea T."/>
            <person name="Sisk P."/>
            <person name="Sykes S."/>
            <person name="Wortman J."/>
            <person name="Nusbaum C."/>
            <person name="Birren B."/>
        </authorList>
    </citation>
    <scope>NUCLEOTIDE SEQUENCE [LARGE SCALE GENOMIC DNA]</scope>
    <source>
        <strain evidence="2 3">NIPH 991</strain>
    </source>
</reference>
<dbReference type="RefSeq" id="WP_004818765.1">
    <property type="nucleotide sequence ID" value="NZ_KB849456.1"/>
</dbReference>
<dbReference type="HOGENOM" id="CLU_1418790_0_0_6"/>
<gene>
    <name evidence="2" type="ORF">F964_01360</name>
</gene>